<feature type="domain" description="HTH cro/C1-type" evidence="1">
    <location>
        <begin position="16"/>
        <end position="58"/>
    </location>
</feature>
<organism evidence="2 3">
    <name type="scientific">Paenibacillus tyrfis</name>
    <dbReference type="NCBI Taxonomy" id="1501230"/>
    <lineage>
        <taxon>Bacteria</taxon>
        <taxon>Bacillati</taxon>
        <taxon>Bacillota</taxon>
        <taxon>Bacilli</taxon>
        <taxon>Bacillales</taxon>
        <taxon>Paenibacillaceae</taxon>
        <taxon>Paenibacillus</taxon>
    </lineage>
</organism>
<name>A0A081NU51_9BACL</name>
<gene>
    <name evidence="2" type="ORF">ET33_28650</name>
</gene>
<dbReference type="eggNOG" id="ENOG5033NBZ">
    <property type="taxonomic scope" value="Bacteria"/>
</dbReference>
<accession>A0A081NU51</accession>
<reference evidence="2 3" key="1">
    <citation type="submission" date="2014-06" db="EMBL/GenBank/DDBJ databases">
        <title>Draft genome sequence of Paenibacillus sp. MSt1.</title>
        <authorList>
            <person name="Aw Y.K."/>
            <person name="Ong K.S."/>
            <person name="Gan H.M."/>
            <person name="Lee S.M."/>
        </authorList>
    </citation>
    <scope>NUCLEOTIDE SEQUENCE [LARGE SCALE GENOMIC DNA]</scope>
    <source>
        <strain evidence="2 3">MSt1</strain>
    </source>
</reference>
<sequence>MIGLQYIVKVYNGTYKKLAEKLDIAPPTIMAWLSKKRPIPKAKLEALSKLFHIEEELFTKELNEVEKIQIQLEYFRRLSKRDSFKVPDFFTDDDGIEHEYLVWVDPYEDTRRMLTKDLQIETVILNLRSALYDELYEDDFYKGSPLLDTLERVSELFDENVPESLDADEQVKWTQRQDKRMSALRFLVYYLVVPMFGSGQFQRGSDATDDDIYDLCVKHDLLSKKERRNKAEEGDIS</sequence>
<dbReference type="InterPro" id="IPR010982">
    <property type="entry name" value="Lambda_DNA-bd_dom_sf"/>
</dbReference>
<comment type="caution">
    <text evidence="2">The sequence shown here is derived from an EMBL/GenBank/DDBJ whole genome shotgun (WGS) entry which is preliminary data.</text>
</comment>
<protein>
    <recommendedName>
        <fullName evidence="1">HTH cro/C1-type domain-containing protein</fullName>
    </recommendedName>
</protein>
<dbReference type="OrthoDB" id="1904300at2"/>
<evidence type="ECO:0000313" key="3">
    <source>
        <dbReference type="Proteomes" id="UP000028123"/>
    </source>
</evidence>
<dbReference type="Gene3D" id="1.10.260.40">
    <property type="entry name" value="lambda repressor-like DNA-binding domains"/>
    <property type="match status" value="1"/>
</dbReference>
<dbReference type="AlphaFoldDB" id="A0A081NU51"/>
<dbReference type="SUPFAM" id="SSF47413">
    <property type="entry name" value="lambda repressor-like DNA-binding domains"/>
    <property type="match status" value="1"/>
</dbReference>
<evidence type="ECO:0000313" key="2">
    <source>
        <dbReference type="EMBL" id="KEQ21974.1"/>
    </source>
</evidence>
<keyword evidence="3" id="KW-1185">Reference proteome</keyword>
<dbReference type="EMBL" id="JNVM01000048">
    <property type="protein sequence ID" value="KEQ21974.1"/>
    <property type="molecule type" value="Genomic_DNA"/>
</dbReference>
<proteinExistence type="predicted"/>
<dbReference type="InterPro" id="IPR001387">
    <property type="entry name" value="Cro/C1-type_HTH"/>
</dbReference>
<evidence type="ECO:0000259" key="1">
    <source>
        <dbReference type="PROSITE" id="PS50943"/>
    </source>
</evidence>
<dbReference type="RefSeq" id="WP_051775994.1">
    <property type="nucleotide sequence ID" value="NZ_JNVM01000048.1"/>
</dbReference>
<dbReference type="PROSITE" id="PS50943">
    <property type="entry name" value="HTH_CROC1"/>
    <property type="match status" value="1"/>
</dbReference>
<dbReference type="GO" id="GO:0003677">
    <property type="term" value="F:DNA binding"/>
    <property type="evidence" value="ECO:0007669"/>
    <property type="project" value="InterPro"/>
</dbReference>
<dbReference type="Proteomes" id="UP000028123">
    <property type="component" value="Unassembled WGS sequence"/>
</dbReference>